<evidence type="ECO:0000256" key="2">
    <source>
        <dbReference type="ARBA" id="ARBA00022723"/>
    </source>
</evidence>
<dbReference type="SMART" id="SM00235">
    <property type="entry name" value="ZnMc"/>
    <property type="match status" value="1"/>
</dbReference>
<feature type="active site" evidence="6">
    <location>
        <position position="175"/>
    </location>
</feature>
<keyword evidence="7" id="KW-0732">Signal</keyword>
<evidence type="ECO:0000256" key="1">
    <source>
        <dbReference type="ARBA" id="ARBA00022670"/>
    </source>
</evidence>
<keyword evidence="1 6" id="KW-0645">Protease</keyword>
<dbReference type="OrthoDB" id="291007at2759"/>
<reference evidence="9" key="1">
    <citation type="submission" date="2021-02" db="EMBL/GenBank/DDBJ databases">
        <authorList>
            <person name="Nowell W R."/>
        </authorList>
    </citation>
    <scope>NUCLEOTIDE SEQUENCE</scope>
</reference>
<feature type="domain" description="Peptidase M12A" evidence="8">
    <location>
        <begin position="70"/>
        <end position="277"/>
    </location>
</feature>
<keyword evidence="5 6" id="KW-0482">Metalloprotease</keyword>
<comment type="cofactor">
    <cofactor evidence="6 7">
        <name>Zn(2+)</name>
        <dbReference type="ChEBI" id="CHEBI:29105"/>
    </cofactor>
    <text evidence="6 7">Binds 1 zinc ion per subunit.</text>
</comment>
<evidence type="ECO:0000313" key="11">
    <source>
        <dbReference type="Proteomes" id="UP000663828"/>
    </source>
</evidence>
<feature type="binding site" evidence="6">
    <location>
        <position position="174"/>
    </location>
    <ligand>
        <name>Zn(2+)</name>
        <dbReference type="ChEBI" id="CHEBI:29105"/>
        <note>catalytic</note>
    </ligand>
</feature>
<accession>A0A814F2C4</accession>
<evidence type="ECO:0000256" key="7">
    <source>
        <dbReference type="RuleBase" id="RU361183"/>
    </source>
</evidence>
<dbReference type="PROSITE" id="PS51864">
    <property type="entry name" value="ASTACIN"/>
    <property type="match status" value="1"/>
</dbReference>
<dbReference type="PRINTS" id="PR00480">
    <property type="entry name" value="ASTACIN"/>
</dbReference>
<feature type="binding site" evidence="6">
    <location>
        <position position="178"/>
    </location>
    <ligand>
        <name>Zn(2+)</name>
        <dbReference type="ChEBI" id="CHEBI:29105"/>
        <note>catalytic</note>
    </ligand>
</feature>
<keyword evidence="11" id="KW-1185">Reference proteome</keyword>
<evidence type="ECO:0000313" key="9">
    <source>
        <dbReference type="EMBL" id="CAF0977041.1"/>
    </source>
</evidence>
<gene>
    <name evidence="10" type="ORF">EDS130_LOCUS32873</name>
    <name evidence="9" type="ORF">XAT740_LOCUS11979</name>
</gene>
<dbReference type="InterPro" id="IPR034035">
    <property type="entry name" value="Astacin-like_dom"/>
</dbReference>
<feature type="chain" id="PRO_5035957020" description="Metalloendopeptidase" evidence="7">
    <location>
        <begin position="22"/>
        <end position="278"/>
    </location>
</feature>
<dbReference type="Pfam" id="PF01400">
    <property type="entry name" value="Astacin"/>
    <property type="match status" value="1"/>
</dbReference>
<dbReference type="CDD" id="cd04280">
    <property type="entry name" value="ZnMc_astacin_like"/>
    <property type="match status" value="1"/>
</dbReference>
<evidence type="ECO:0000256" key="6">
    <source>
        <dbReference type="PROSITE-ProRule" id="PRU01211"/>
    </source>
</evidence>
<dbReference type="EMBL" id="CAJNOR010000668">
    <property type="protein sequence ID" value="CAF0977041.1"/>
    <property type="molecule type" value="Genomic_DNA"/>
</dbReference>
<evidence type="ECO:0000256" key="3">
    <source>
        <dbReference type="ARBA" id="ARBA00022801"/>
    </source>
</evidence>
<dbReference type="Gene3D" id="3.40.390.10">
    <property type="entry name" value="Collagenase (Catalytic Domain)"/>
    <property type="match status" value="1"/>
</dbReference>
<dbReference type="GO" id="GO:0008270">
    <property type="term" value="F:zinc ion binding"/>
    <property type="evidence" value="ECO:0007669"/>
    <property type="project" value="UniProtKB-UniRule"/>
</dbReference>
<organism evidence="9 11">
    <name type="scientific">Adineta ricciae</name>
    <name type="common">Rotifer</name>
    <dbReference type="NCBI Taxonomy" id="249248"/>
    <lineage>
        <taxon>Eukaryota</taxon>
        <taxon>Metazoa</taxon>
        <taxon>Spiralia</taxon>
        <taxon>Gnathifera</taxon>
        <taxon>Rotifera</taxon>
        <taxon>Eurotatoria</taxon>
        <taxon>Bdelloidea</taxon>
        <taxon>Adinetida</taxon>
        <taxon>Adinetidae</taxon>
        <taxon>Adineta</taxon>
    </lineage>
</organism>
<evidence type="ECO:0000256" key="4">
    <source>
        <dbReference type="ARBA" id="ARBA00022833"/>
    </source>
</evidence>
<keyword evidence="2 6" id="KW-0479">Metal-binding</keyword>
<sequence>MAAATTLFVLLVSCVILTIYGLPVDVLIPPPQVETNGDGAAPKGLNPQLIAGGFEGDMMFPDGADPARGVAIIGKRQWPNGVIPYDMSAITNVQDQQKITNAMNTLMYAVGTPIADSQSRTACVFFRPRQPSDKDYISIRYGSGCSANVGYTQGFQSKVTLQQNGCFYTGTIQHELMHVLGFFHEQSRPDRDNYLQINLQNVRPDMTHNFEKYAWGSSVYNQGTPYDYKSVMHYETTAFSMNGKPTMVPRQAGATIGRAEMLSALDIAEVRHFYGCKA</sequence>
<evidence type="ECO:0000313" key="10">
    <source>
        <dbReference type="EMBL" id="CAF1343521.1"/>
    </source>
</evidence>
<feature type="signal peptide" evidence="7">
    <location>
        <begin position="1"/>
        <end position="21"/>
    </location>
</feature>
<dbReference type="PANTHER" id="PTHR10127:SF780">
    <property type="entry name" value="METALLOENDOPEPTIDASE"/>
    <property type="match status" value="1"/>
</dbReference>
<comment type="caution">
    <text evidence="6">Lacks conserved residue(s) required for the propagation of feature annotation.</text>
</comment>
<protein>
    <recommendedName>
        <fullName evidence="7">Metalloendopeptidase</fullName>
        <ecNumber evidence="7">3.4.24.-</ecNumber>
    </recommendedName>
</protein>
<evidence type="ECO:0000259" key="8">
    <source>
        <dbReference type="PROSITE" id="PS51864"/>
    </source>
</evidence>
<dbReference type="GO" id="GO:0006508">
    <property type="term" value="P:proteolysis"/>
    <property type="evidence" value="ECO:0007669"/>
    <property type="project" value="UniProtKB-KW"/>
</dbReference>
<dbReference type="EC" id="3.4.24.-" evidence="7"/>
<keyword evidence="3 6" id="KW-0378">Hydrolase</keyword>
<feature type="binding site" evidence="6">
    <location>
        <position position="184"/>
    </location>
    <ligand>
        <name>Zn(2+)</name>
        <dbReference type="ChEBI" id="CHEBI:29105"/>
        <note>catalytic</note>
    </ligand>
</feature>
<dbReference type="Proteomes" id="UP000663828">
    <property type="component" value="Unassembled WGS sequence"/>
</dbReference>
<dbReference type="EMBL" id="CAJNOJ010000256">
    <property type="protein sequence ID" value="CAF1343521.1"/>
    <property type="molecule type" value="Genomic_DNA"/>
</dbReference>
<name>A0A814F2C4_ADIRI</name>
<dbReference type="InterPro" id="IPR001506">
    <property type="entry name" value="Peptidase_M12A"/>
</dbReference>
<comment type="caution">
    <text evidence="9">The sequence shown here is derived from an EMBL/GenBank/DDBJ whole genome shotgun (WGS) entry which is preliminary data.</text>
</comment>
<dbReference type="Proteomes" id="UP000663852">
    <property type="component" value="Unassembled WGS sequence"/>
</dbReference>
<proteinExistence type="predicted"/>
<dbReference type="InterPro" id="IPR024079">
    <property type="entry name" value="MetalloPept_cat_dom_sf"/>
</dbReference>
<dbReference type="PANTHER" id="PTHR10127">
    <property type="entry name" value="DISCOIDIN, CUB, EGF, LAMININ , AND ZINC METALLOPROTEASE DOMAIN CONTAINING"/>
    <property type="match status" value="1"/>
</dbReference>
<keyword evidence="4 6" id="KW-0862">Zinc</keyword>
<dbReference type="SUPFAM" id="SSF55486">
    <property type="entry name" value="Metalloproteases ('zincins'), catalytic domain"/>
    <property type="match status" value="1"/>
</dbReference>
<dbReference type="GO" id="GO:0004222">
    <property type="term" value="F:metalloendopeptidase activity"/>
    <property type="evidence" value="ECO:0007669"/>
    <property type="project" value="UniProtKB-UniRule"/>
</dbReference>
<dbReference type="AlphaFoldDB" id="A0A814F2C4"/>
<evidence type="ECO:0000256" key="5">
    <source>
        <dbReference type="ARBA" id="ARBA00023049"/>
    </source>
</evidence>
<dbReference type="InterPro" id="IPR006026">
    <property type="entry name" value="Peptidase_Metallo"/>
</dbReference>